<evidence type="ECO:0000259" key="1">
    <source>
        <dbReference type="Pfam" id="PF03732"/>
    </source>
</evidence>
<dbReference type="EMBL" id="JACGWL010000008">
    <property type="protein sequence ID" value="KAK4397208.1"/>
    <property type="molecule type" value="Genomic_DNA"/>
</dbReference>
<feature type="domain" description="Retrotransposon gag" evidence="1">
    <location>
        <begin position="15"/>
        <end position="73"/>
    </location>
</feature>
<reference evidence="2" key="2">
    <citation type="journal article" date="2024" name="Plant">
        <title>Genomic evolution and insights into agronomic trait innovations of Sesamum species.</title>
        <authorList>
            <person name="Miao H."/>
            <person name="Wang L."/>
            <person name="Qu L."/>
            <person name="Liu H."/>
            <person name="Sun Y."/>
            <person name="Le M."/>
            <person name="Wang Q."/>
            <person name="Wei S."/>
            <person name="Zheng Y."/>
            <person name="Lin W."/>
            <person name="Duan Y."/>
            <person name="Cao H."/>
            <person name="Xiong S."/>
            <person name="Wang X."/>
            <person name="Wei L."/>
            <person name="Li C."/>
            <person name="Ma Q."/>
            <person name="Ju M."/>
            <person name="Zhao R."/>
            <person name="Li G."/>
            <person name="Mu C."/>
            <person name="Tian Q."/>
            <person name="Mei H."/>
            <person name="Zhang T."/>
            <person name="Gao T."/>
            <person name="Zhang H."/>
        </authorList>
    </citation>
    <scope>NUCLEOTIDE SEQUENCE</scope>
    <source>
        <strain evidence="2">K16</strain>
    </source>
</reference>
<protein>
    <recommendedName>
        <fullName evidence="1">Retrotransposon gag domain-containing protein</fullName>
    </recommendedName>
</protein>
<proteinExistence type="predicted"/>
<comment type="caution">
    <text evidence="2">The sequence shown here is derived from an EMBL/GenBank/DDBJ whole genome shotgun (WGS) entry which is preliminary data.</text>
</comment>
<name>A0AAE1WP82_9LAMI</name>
<dbReference type="Pfam" id="PF03732">
    <property type="entry name" value="Retrotrans_gag"/>
    <property type="match status" value="1"/>
</dbReference>
<evidence type="ECO:0000313" key="2">
    <source>
        <dbReference type="EMBL" id="KAK4397208.1"/>
    </source>
</evidence>
<dbReference type="PANTHER" id="PTHR33223:SF3">
    <property type="match status" value="1"/>
</dbReference>
<reference evidence="2" key="1">
    <citation type="submission" date="2020-06" db="EMBL/GenBank/DDBJ databases">
        <authorList>
            <person name="Li T."/>
            <person name="Hu X."/>
            <person name="Zhang T."/>
            <person name="Song X."/>
            <person name="Zhang H."/>
            <person name="Dai N."/>
            <person name="Sheng W."/>
            <person name="Hou X."/>
            <person name="Wei L."/>
        </authorList>
    </citation>
    <scope>NUCLEOTIDE SEQUENCE</scope>
    <source>
        <strain evidence="2">K16</strain>
        <tissue evidence="2">Leaf</tissue>
    </source>
</reference>
<sequence length="317" mass="35930">MRPQGVTEKQVKLRAFPFSLGDKAKDWLYSLPSGFIVSWKELKKQFLENYFPASRTTNIRKEISGKHQFPGESSMSIGEGSSRGIQQVKACGICTSSSHFIDACPTFHEELTEHADTVGGFSGQQHRKYDPFSNTYNPKWKPLNLRYNNQPQNFQKPHTNNNHHLLNLTPIQAWARTTKQNRKFNCAGHAQKGKTEEELDISSKQAQVIGDIPNVLVTIPPFPKRFPKAKKGQEEREIFETFCKVEVKYRGECVRNSTTKTTPKCKDPVGPLNDTGVVIQLADRSIVYSEGVLEDVLVQVNELVFLADFFCDRYEGG</sequence>
<keyword evidence="3" id="KW-1185">Reference proteome</keyword>
<gene>
    <name evidence="2" type="ORF">Sango_1557400</name>
</gene>
<dbReference type="Proteomes" id="UP001289374">
    <property type="component" value="Unassembled WGS sequence"/>
</dbReference>
<organism evidence="2 3">
    <name type="scientific">Sesamum angolense</name>
    <dbReference type="NCBI Taxonomy" id="2727404"/>
    <lineage>
        <taxon>Eukaryota</taxon>
        <taxon>Viridiplantae</taxon>
        <taxon>Streptophyta</taxon>
        <taxon>Embryophyta</taxon>
        <taxon>Tracheophyta</taxon>
        <taxon>Spermatophyta</taxon>
        <taxon>Magnoliopsida</taxon>
        <taxon>eudicotyledons</taxon>
        <taxon>Gunneridae</taxon>
        <taxon>Pentapetalae</taxon>
        <taxon>asterids</taxon>
        <taxon>lamiids</taxon>
        <taxon>Lamiales</taxon>
        <taxon>Pedaliaceae</taxon>
        <taxon>Sesamum</taxon>
    </lineage>
</organism>
<dbReference type="InterPro" id="IPR005162">
    <property type="entry name" value="Retrotrans_gag_dom"/>
</dbReference>
<evidence type="ECO:0000313" key="3">
    <source>
        <dbReference type="Proteomes" id="UP001289374"/>
    </source>
</evidence>
<dbReference type="AlphaFoldDB" id="A0AAE1WP82"/>
<accession>A0AAE1WP82</accession>
<dbReference type="PANTHER" id="PTHR33223">
    <property type="entry name" value="CCHC-TYPE DOMAIN-CONTAINING PROTEIN"/>
    <property type="match status" value="1"/>
</dbReference>